<dbReference type="PANTHER" id="PTHR43300">
    <property type="entry name" value="ACETYLTRANSFERASE"/>
    <property type="match status" value="1"/>
</dbReference>
<dbReference type="STRING" id="445710.ATSB10_21140"/>
<name>A0A160N2E2_9GAMM</name>
<reference evidence="2 3" key="1">
    <citation type="submission" date="2016-02" db="EMBL/GenBank/DDBJ databases">
        <title>Complete genome sequencing and analysis of ATSB10, Dyella thiooxydans isolated from rhizosphere soil of sunflower (Helianthus annuus L.).</title>
        <authorList>
            <person name="Lee Y."/>
            <person name="Hwangbo K."/>
            <person name="Chung H."/>
            <person name="Yoo J."/>
            <person name="Kim K.Y."/>
            <person name="Sa T.M."/>
            <person name="Um Y."/>
            <person name="Madhaiyan M."/>
        </authorList>
    </citation>
    <scope>NUCLEOTIDE SEQUENCE [LARGE SCALE GENOMIC DNA]</scope>
    <source>
        <strain evidence="2 3">ATSB10</strain>
    </source>
</reference>
<evidence type="ECO:0008006" key="4">
    <source>
        <dbReference type="Google" id="ProtNLM"/>
    </source>
</evidence>
<keyword evidence="3" id="KW-1185">Reference proteome</keyword>
<sequence length="209" mass="21760">MSAKSLLLLGRGGFGREVAAWIAARAMPFTVLGFLDDENPRESDVLGPIQGHEPRQDASYLTCFGDGRARHKVRTQLQARGARFASLVSPDAMTATPLEDAINSIFLGACSISAGVTLGDDLLVQGFAVVGHDVAIGTGVTISSHAFIGGHARLEPFCTIHPHAVVLPHIVVGEGAVVGAGAVAIRDVAPYTTVFGSPAKVIAYGKPHE</sequence>
<dbReference type="SUPFAM" id="SSF51161">
    <property type="entry name" value="Trimeric LpxA-like enzymes"/>
    <property type="match status" value="1"/>
</dbReference>
<dbReference type="EMBL" id="CP014841">
    <property type="protein sequence ID" value="AND69568.1"/>
    <property type="molecule type" value="Genomic_DNA"/>
</dbReference>
<evidence type="ECO:0000313" key="3">
    <source>
        <dbReference type="Proteomes" id="UP000077255"/>
    </source>
</evidence>
<dbReference type="InterPro" id="IPR050179">
    <property type="entry name" value="Trans_hexapeptide_repeat"/>
</dbReference>
<dbReference type="PANTHER" id="PTHR43300:SF7">
    <property type="entry name" value="UDP-N-ACETYLBACILLOSAMINE N-ACETYLTRANSFERASE"/>
    <property type="match status" value="1"/>
</dbReference>
<comment type="similarity">
    <text evidence="1">Belongs to the transferase hexapeptide repeat family.</text>
</comment>
<dbReference type="OrthoDB" id="9815592at2"/>
<dbReference type="Gene3D" id="3.40.50.20">
    <property type="match status" value="1"/>
</dbReference>
<dbReference type="AlphaFoldDB" id="A0A160N2E2"/>
<dbReference type="Gene3D" id="2.160.10.10">
    <property type="entry name" value="Hexapeptide repeat proteins"/>
    <property type="match status" value="1"/>
</dbReference>
<dbReference type="Proteomes" id="UP000077255">
    <property type="component" value="Chromosome"/>
</dbReference>
<dbReference type="Pfam" id="PF00132">
    <property type="entry name" value="Hexapep"/>
    <property type="match status" value="2"/>
</dbReference>
<dbReference type="InterPro" id="IPR011004">
    <property type="entry name" value="Trimer_LpxA-like_sf"/>
</dbReference>
<evidence type="ECO:0000256" key="1">
    <source>
        <dbReference type="ARBA" id="ARBA00007274"/>
    </source>
</evidence>
<accession>A0A160N2E2</accession>
<protein>
    <recommendedName>
        <fullName evidence="4">PglD N-terminal domain-containing protein</fullName>
    </recommendedName>
</protein>
<dbReference type="KEGG" id="dtx:ATSB10_21140"/>
<dbReference type="InterPro" id="IPR001451">
    <property type="entry name" value="Hexapep"/>
</dbReference>
<evidence type="ECO:0000313" key="2">
    <source>
        <dbReference type="EMBL" id="AND69568.1"/>
    </source>
</evidence>
<organism evidence="2 3">
    <name type="scientific">Dyella thiooxydans</name>
    <dbReference type="NCBI Taxonomy" id="445710"/>
    <lineage>
        <taxon>Bacteria</taxon>
        <taxon>Pseudomonadati</taxon>
        <taxon>Pseudomonadota</taxon>
        <taxon>Gammaproteobacteria</taxon>
        <taxon>Lysobacterales</taxon>
        <taxon>Rhodanobacteraceae</taxon>
        <taxon>Dyella</taxon>
    </lineage>
</organism>
<gene>
    <name evidence="2" type="ORF">ATSB10_21140</name>
</gene>
<dbReference type="PATRIC" id="fig|445710.3.peg.2112"/>
<proteinExistence type="inferred from homology"/>
<dbReference type="RefSeq" id="WP_063672569.1">
    <property type="nucleotide sequence ID" value="NZ_CP014841.1"/>
</dbReference>